<feature type="compositionally biased region" description="Basic and acidic residues" evidence="1">
    <location>
        <begin position="356"/>
        <end position="370"/>
    </location>
</feature>
<comment type="caution">
    <text evidence="2">The sequence shown here is derived from an EMBL/GenBank/DDBJ whole genome shotgun (WGS) entry which is preliminary data.</text>
</comment>
<feature type="compositionally biased region" description="Gly residues" evidence="1">
    <location>
        <begin position="205"/>
        <end position="214"/>
    </location>
</feature>
<feature type="compositionally biased region" description="Polar residues" evidence="1">
    <location>
        <begin position="155"/>
        <end position="166"/>
    </location>
</feature>
<protein>
    <submittedName>
        <fullName evidence="2">Uncharacterized protein</fullName>
    </submittedName>
</protein>
<feature type="compositionally biased region" description="Low complexity" evidence="1">
    <location>
        <begin position="78"/>
        <end position="88"/>
    </location>
</feature>
<gene>
    <name evidence="2" type="ORF">BGZ96_002576</name>
</gene>
<feature type="compositionally biased region" description="Polar residues" evidence="1">
    <location>
        <begin position="1"/>
        <end position="13"/>
    </location>
</feature>
<organism evidence="2 3">
    <name type="scientific">Linnemannia gamsii</name>
    <dbReference type="NCBI Taxonomy" id="64522"/>
    <lineage>
        <taxon>Eukaryota</taxon>
        <taxon>Fungi</taxon>
        <taxon>Fungi incertae sedis</taxon>
        <taxon>Mucoromycota</taxon>
        <taxon>Mortierellomycotina</taxon>
        <taxon>Mortierellomycetes</taxon>
        <taxon>Mortierellales</taxon>
        <taxon>Mortierellaceae</taxon>
        <taxon>Linnemannia</taxon>
    </lineage>
</organism>
<evidence type="ECO:0000256" key="1">
    <source>
        <dbReference type="SAM" id="MobiDB-lite"/>
    </source>
</evidence>
<dbReference type="EMBL" id="JAAAIM010001492">
    <property type="protein sequence ID" value="KAG0278021.1"/>
    <property type="molecule type" value="Genomic_DNA"/>
</dbReference>
<evidence type="ECO:0000313" key="2">
    <source>
        <dbReference type="EMBL" id="KAG0278021.1"/>
    </source>
</evidence>
<sequence length="452" mass="48132">MKSSPGFKTNNPISQPPPHSARRNTDFQHHDFSHHDLNSSDNDIHLQQQQQPQHQRDDTKDRGHGSSASMTGTKSRGRSSSIYYSSTRLYDDDDDDDNESGGSDSSRDDEPVTDLNGLKENRVRGPRVNWMALDPSLGNFFAGSGGGTYKPLATNELNPDLSSSNEMGYEVGRVYGRVSGVEDLGITEAPYHDDPEDESGDEGRGGSGRSGSDGGRVRTSVRQASATGGDVSSCGEDSAWARAMDVPESGVVFTMPVAAPTSTLAFLKAYVPTLGGGSDPTTSPTTASPTKTPTVSPTSSTSTAAAGGGGFWSLRKLSINFLNGNQYAAVGNNDKSAPTGEDDDDVEEEEEEEEGESRLREQGRRAGFRDDYDDFDDYGDGQRRKMDDVVGTKDMTPITPPVSASAGGGLTVSYLASMVSNATQAGAQYIPVQVREQLPAAVVSSRSSLKKD</sequence>
<name>A0ABQ7JKE0_9FUNG</name>
<feature type="region of interest" description="Disordered" evidence="1">
    <location>
        <begin position="187"/>
        <end position="236"/>
    </location>
</feature>
<feature type="compositionally biased region" description="Basic and acidic residues" evidence="1">
    <location>
        <begin position="23"/>
        <end position="44"/>
    </location>
</feature>
<dbReference type="Proteomes" id="UP001194696">
    <property type="component" value="Unassembled WGS sequence"/>
</dbReference>
<feature type="compositionally biased region" description="Low complexity" evidence="1">
    <location>
        <begin position="279"/>
        <end position="305"/>
    </location>
</feature>
<feature type="region of interest" description="Disordered" evidence="1">
    <location>
        <begin position="276"/>
        <end position="305"/>
    </location>
</feature>
<feature type="region of interest" description="Disordered" evidence="1">
    <location>
        <begin position="142"/>
        <end position="166"/>
    </location>
</feature>
<feature type="compositionally biased region" description="Acidic residues" evidence="1">
    <location>
        <begin position="340"/>
        <end position="355"/>
    </location>
</feature>
<feature type="compositionally biased region" description="Basic and acidic residues" evidence="1">
    <location>
        <begin position="380"/>
        <end position="391"/>
    </location>
</feature>
<feature type="compositionally biased region" description="Basic and acidic residues" evidence="1">
    <location>
        <begin position="54"/>
        <end position="64"/>
    </location>
</feature>
<feature type="region of interest" description="Disordered" evidence="1">
    <location>
        <begin position="1"/>
        <end position="126"/>
    </location>
</feature>
<evidence type="ECO:0000313" key="3">
    <source>
        <dbReference type="Proteomes" id="UP001194696"/>
    </source>
</evidence>
<keyword evidence="3" id="KW-1185">Reference proteome</keyword>
<accession>A0ABQ7JKE0</accession>
<reference evidence="2 3" key="1">
    <citation type="journal article" date="2020" name="Fungal Divers.">
        <title>Resolving the Mortierellaceae phylogeny through synthesis of multi-gene phylogenetics and phylogenomics.</title>
        <authorList>
            <person name="Vandepol N."/>
            <person name="Liber J."/>
            <person name="Desiro A."/>
            <person name="Na H."/>
            <person name="Kennedy M."/>
            <person name="Barry K."/>
            <person name="Grigoriev I.V."/>
            <person name="Miller A.N."/>
            <person name="O'Donnell K."/>
            <person name="Stajich J.E."/>
            <person name="Bonito G."/>
        </authorList>
    </citation>
    <scope>NUCLEOTIDE SEQUENCE [LARGE SCALE GENOMIC DNA]</scope>
    <source>
        <strain evidence="2 3">AD045</strain>
    </source>
</reference>
<proteinExistence type="predicted"/>
<feature type="region of interest" description="Disordered" evidence="1">
    <location>
        <begin position="330"/>
        <end position="407"/>
    </location>
</feature>